<dbReference type="GO" id="GO:0008137">
    <property type="term" value="F:NADH dehydrogenase (ubiquinone) activity"/>
    <property type="evidence" value="ECO:0007669"/>
    <property type="project" value="UniProtKB-UniRule"/>
</dbReference>
<proteinExistence type="inferred from homology"/>
<evidence type="ECO:0000256" key="1">
    <source>
        <dbReference type="ARBA" id="ARBA00003257"/>
    </source>
</evidence>
<dbReference type="InterPro" id="IPR000260">
    <property type="entry name" value="NADH4_N"/>
</dbReference>
<evidence type="ECO:0000256" key="11">
    <source>
        <dbReference type="ARBA" id="ARBA00022989"/>
    </source>
</evidence>
<evidence type="ECO:0000256" key="8">
    <source>
        <dbReference type="ARBA" id="ARBA00022692"/>
    </source>
</evidence>
<keyword evidence="13 17" id="KW-0830">Ubiquinone</keyword>
<evidence type="ECO:0000256" key="7">
    <source>
        <dbReference type="ARBA" id="ARBA00022660"/>
    </source>
</evidence>
<feature type="domain" description="NADH:ubiquinone oxidoreductase chain 4 N-terminal" evidence="19">
    <location>
        <begin position="1"/>
        <end position="101"/>
    </location>
</feature>
<evidence type="ECO:0000256" key="5">
    <source>
        <dbReference type="ARBA" id="ARBA00021006"/>
    </source>
</evidence>
<name>A0A1P8LFZ6_9ACAR</name>
<feature type="transmembrane region" description="Helical" evidence="17">
    <location>
        <begin position="49"/>
        <end position="73"/>
    </location>
</feature>
<feature type="transmembrane region" description="Helical" evidence="17">
    <location>
        <begin position="171"/>
        <end position="193"/>
    </location>
</feature>
<evidence type="ECO:0000256" key="14">
    <source>
        <dbReference type="ARBA" id="ARBA00023128"/>
    </source>
</evidence>
<dbReference type="EMBL" id="KX712088">
    <property type="protein sequence ID" value="APW83517.1"/>
    <property type="molecule type" value="Genomic_DNA"/>
</dbReference>
<feature type="transmembrane region" description="Helical" evidence="17">
    <location>
        <begin position="367"/>
        <end position="391"/>
    </location>
</feature>
<dbReference type="PANTHER" id="PTHR43507:SF20">
    <property type="entry name" value="NADH-UBIQUINONE OXIDOREDUCTASE CHAIN 4"/>
    <property type="match status" value="1"/>
</dbReference>
<dbReference type="GO" id="GO:0015990">
    <property type="term" value="P:electron transport coupled proton transport"/>
    <property type="evidence" value="ECO:0007669"/>
    <property type="project" value="TreeGrafter"/>
</dbReference>
<dbReference type="Pfam" id="PF00361">
    <property type="entry name" value="Proton_antipo_M"/>
    <property type="match status" value="1"/>
</dbReference>
<comment type="catalytic activity">
    <reaction evidence="16 17">
        <text>a ubiquinone + NADH + 5 H(+)(in) = a ubiquinol + NAD(+) + 4 H(+)(out)</text>
        <dbReference type="Rhea" id="RHEA:29091"/>
        <dbReference type="Rhea" id="RHEA-COMP:9565"/>
        <dbReference type="Rhea" id="RHEA-COMP:9566"/>
        <dbReference type="ChEBI" id="CHEBI:15378"/>
        <dbReference type="ChEBI" id="CHEBI:16389"/>
        <dbReference type="ChEBI" id="CHEBI:17976"/>
        <dbReference type="ChEBI" id="CHEBI:57540"/>
        <dbReference type="ChEBI" id="CHEBI:57945"/>
        <dbReference type="EC" id="7.1.1.2"/>
    </reaction>
</comment>
<evidence type="ECO:0000256" key="13">
    <source>
        <dbReference type="ARBA" id="ARBA00023075"/>
    </source>
</evidence>
<evidence type="ECO:0000256" key="17">
    <source>
        <dbReference type="RuleBase" id="RU003297"/>
    </source>
</evidence>
<dbReference type="InterPro" id="IPR001750">
    <property type="entry name" value="ND/Mrp_TM"/>
</dbReference>
<feature type="transmembrane region" description="Helical" evidence="17">
    <location>
        <begin position="109"/>
        <end position="128"/>
    </location>
</feature>
<keyword evidence="6 17" id="KW-0813">Transport</keyword>
<geneLocation type="mitochondrion" evidence="20"/>
<dbReference type="GO" id="GO:0042773">
    <property type="term" value="P:ATP synthesis coupled electron transport"/>
    <property type="evidence" value="ECO:0007669"/>
    <property type="project" value="InterPro"/>
</dbReference>
<feature type="transmembrane region" description="Helical" evidence="17">
    <location>
        <begin position="325"/>
        <end position="347"/>
    </location>
</feature>
<reference evidence="20" key="1">
    <citation type="submission" date="2016-08" db="EMBL/GenBank/DDBJ databases">
        <authorList>
            <person name="Seilhamer J.J."/>
        </authorList>
    </citation>
    <scope>NUCLEOTIDE SEQUENCE</scope>
</reference>
<feature type="transmembrane region" description="Helical" evidence="17">
    <location>
        <begin position="140"/>
        <end position="165"/>
    </location>
</feature>
<evidence type="ECO:0000313" key="20">
    <source>
        <dbReference type="EMBL" id="APW83517.1"/>
    </source>
</evidence>
<dbReference type="Pfam" id="PF01059">
    <property type="entry name" value="Oxidored_q5_N"/>
    <property type="match status" value="1"/>
</dbReference>
<keyword evidence="7 17" id="KW-0679">Respiratory chain</keyword>
<evidence type="ECO:0000259" key="18">
    <source>
        <dbReference type="Pfam" id="PF00361"/>
    </source>
</evidence>
<evidence type="ECO:0000256" key="12">
    <source>
        <dbReference type="ARBA" id="ARBA00023027"/>
    </source>
</evidence>
<dbReference type="AlphaFoldDB" id="A0A1P8LFZ6"/>
<keyword evidence="11 17" id="KW-1133">Transmembrane helix</keyword>
<evidence type="ECO:0000256" key="9">
    <source>
        <dbReference type="ARBA" id="ARBA00022967"/>
    </source>
</evidence>
<comment type="function">
    <text evidence="1">Core subunit of the mitochondrial membrane respiratory chain NADH dehydrogenase (Complex I) that is believed to belong to the minimal assembly required for catalysis. Complex I functions in the transfer of electrons from NADH to the respiratory chain. The immediate electron acceptor for the enzyme is believed to be ubiquinone.</text>
</comment>
<protein>
    <recommendedName>
        <fullName evidence="5 17">NADH-ubiquinone oxidoreductase chain 4</fullName>
        <ecNumber evidence="4 17">7.1.1.2</ecNumber>
    </recommendedName>
</protein>
<evidence type="ECO:0000256" key="6">
    <source>
        <dbReference type="ARBA" id="ARBA00022448"/>
    </source>
</evidence>
<keyword evidence="15 17" id="KW-0472">Membrane</keyword>
<keyword evidence="14 17" id="KW-0496">Mitochondrion</keyword>
<feature type="domain" description="NADH:quinone oxidoreductase/Mrp antiporter transmembrane" evidence="18">
    <location>
        <begin position="104"/>
        <end position="382"/>
    </location>
</feature>
<sequence>MLSILLGILGMFVFSLWLSFMEIVVLVFIFSILGFFMMEWGMNIGIGEFLGVDLMSFLLVELSLWIGILMVIASMNLNVYSESMFKFYLAMMLFLLTFCFMILNLFGFYLLFESILIPIIMLIVGWGVQPERLQAGIYMLFYTLVGSLPLLLFLLIIYSGTSIFFMNWLNFNISSILFFMGVVGFLVKMPMYLVHLWLPKAHVEAPIAGSMVLAGVLLKLGVYGMYRVKVVLDAKMIEMGSLFISIVLIGGVIIGMICLCQVDVKSLIAYSSVAHMGLALGGIFSMSVWGFMGNILIMLGHGLCSSGLFCLANIFYERFYTRSMLLLKGVGIIFPFMSFWWFLFVSINMSAPPSMNLGGEIMLIGSLIKWDFLVMIPLMVLMFLSAGYSLYMYSYLNHGSGWVVYSVNSISLREIVLMFLHFCPLVMWIIKMEFFCLY</sequence>
<keyword evidence="8 17" id="KW-0812">Transmembrane</keyword>
<comment type="similarity">
    <text evidence="3 17">Belongs to the complex I subunit 4 family.</text>
</comment>
<evidence type="ECO:0000256" key="3">
    <source>
        <dbReference type="ARBA" id="ARBA00009025"/>
    </source>
</evidence>
<gene>
    <name evidence="20" type="primary">NAD4</name>
</gene>
<dbReference type="EC" id="7.1.1.2" evidence="4 17"/>
<evidence type="ECO:0000256" key="4">
    <source>
        <dbReference type="ARBA" id="ARBA00012944"/>
    </source>
</evidence>
<evidence type="ECO:0000256" key="2">
    <source>
        <dbReference type="ARBA" id="ARBA00004225"/>
    </source>
</evidence>
<feature type="transmembrane region" description="Helical" evidence="17">
    <location>
        <begin position="267"/>
        <end position="289"/>
    </location>
</feature>
<comment type="subcellular location">
    <subcellularLocation>
        <location evidence="2 17">Mitochondrion membrane</location>
        <topology evidence="2 17">Multi-pass membrane protein</topology>
    </subcellularLocation>
</comment>
<feature type="transmembrane region" description="Helical" evidence="17">
    <location>
        <begin position="241"/>
        <end position="260"/>
    </location>
</feature>
<evidence type="ECO:0000256" key="10">
    <source>
        <dbReference type="ARBA" id="ARBA00022982"/>
    </source>
</evidence>
<keyword evidence="12 17" id="KW-0520">NAD</keyword>
<dbReference type="GO" id="GO:0048039">
    <property type="term" value="F:ubiquinone binding"/>
    <property type="evidence" value="ECO:0007669"/>
    <property type="project" value="TreeGrafter"/>
</dbReference>
<comment type="function">
    <text evidence="17">Core subunit of the mitochondrial membrane respiratory chain NADH dehydrogenase (Complex I) which catalyzes electron transfer from NADH through the respiratory chain, using ubiquinone as an electron acceptor. Essential for the catalytic activity and assembly of complex I.</text>
</comment>
<evidence type="ECO:0000256" key="15">
    <source>
        <dbReference type="ARBA" id="ARBA00023136"/>
    </source>
</evidence>
<feature type="transmembrane region" description="Helical" evidence="17">
    <location>
        <begin position="12"/>
        <end position="37"/>
    </location>
</feature>
<feature type="transmembrane region" description="Helical" evidence="17">
    <location>
        <begin position="295"/>
        <end position="316"/>
    </location>
</feature>
<dbReference type="PRINTS" id="PR01437">
    <property type="entry name" value="NUOXDRDTASE4"/>
</dbReference>
<evidence type="ECO:0000256" key="16">
    <source>
        <dbReference type="ARBA" id="ARBA00049551"/>
    </source>
</evidence>
<dbReference type="InterPro" id="IPR003918">
    <property type="entry name" value="NADH_UbQ_OxRdtase"/>
</dbReference>
<keyword evidence="10 17" id="KW-0249">Electron transport</keyword>
<feature type="transmembrane region" description="Helical" evidence="17">
    <location>
        <begin position="85"/>
        <end position="103"/>
    </location>
</feature>
<feature type="transmembrane region" description="Helical" evidence="17">
    <location>
        <begin position="205"/>
        <end position="226"/>
    </location>
</feature>
<dbReference type="PANTHER" id="PTHR43507">
    <property type="entry name" value="NADH-UBIQUINONE OXIDOREDUCTASE CHAIN 4"/>
    <property type="match status" value="1"/>
</dbReference>
<evidence type="ECO:0000259" key="19">
    <source>
        <dbReference type="Pfam" id="PF01059"/>
    </source>
</evidence>
<organism evidence="20">
    <name type="scientific">Nothoaspis amazoniensis</name>
    <dbReference type="NCBI Taxonomy" id="765744"/>
    <lineage>
        <taxon>Eukaryota</taxon>
        <taxon>Metazoa</taxon>
        <taxon>Ecdysozoa</taxon>
        <taxon>Arthropoda</taxon>
        <taxon>Chelicerata</taxon>
        <taxon>Arachnida</taxon>
        <taxon>Acari</taxon>
        <taxon>Parasitiformes</taxon>
        <taxon>Ixodida</taxon>
        <taxon>Ixodoidea</taxon>
        <taxon>Argasidae</taxon>
        <taxon>Ornithodorinae</taxon>
        <taxon>Nothoaspis</taxon>
    </lineage>
</organism>
<feature type="transmembrane region" description="Helical" evidence="17">
    <location>
        <begin position="412"/>
        <end position="430"/>
    </location>
</feature>
<dbReference type="GO" id="GO:0031966">
    <property type="term" value="C:mitochondrial membrane"/>
    <property type="evidence" value="ECO:0007669"/>
    <property type="project" value="UniProtKB-SubCell"/>
</dbReference>
<dbReference type="GO" id="GO:0003954">
    <property type="term" value="F:NADH dehydrogenase activity"/>
    <property type="evidence" value="ECO:0007669"/>
    <property type="project" value="TreeGrafter"/>
</dbReference>
<keyword evidence="9" id="KW-1278">Translocase</keyword>
<accession>A0A1P8LFZ6</accession>